<dbReference type="HOGENOM" id="CLU_3406543_0_0_1"/>
<organism evidence="1 2">
    <name type="scientific">Phaeosphaeria nodorum (strain SN15 / ATCC MYA-4574 / FGSC 10173)</name>
    <name type="common">Glume blotch fungus</name>
    <name type="synonym">Parastagonospora nodorum</name>
    <dbReference type="NCBI Taxonomy" id="321614"/>
    <lineage>
        <taxon>Eukaryota</taxon>
        <taxon>Fungi</taxon>
        <taxon>Dikarya</taxon>
        <taxon>Ascomycota</taxon>
        <taxon>Pezizomycotina</taxon>
        <taxon>Dothideomycetes</taxon>
        <taxon>Pleosporomycetidae</taxon>
        <taxon>Pleosporales</taxon>
        <taxon>Pleosporineae</taxon>
        <taxon>Phaeosphaeriaceae</taxon>
        <taxon>Parastagonospora</taxon>
    </lineage>
</organism>
<evidence type="ECO:0000313" key="2">
    <source>
        <dbReference type="Proteomes" id="UP000001055"/>
    </source>
</evidence>
<dbReference type="EMBL" id="CH445332">
    <property type="protein sequence ID" value="EAT86706.1"/>
    <property type="molecule type" value="Genomic_DNA"/>
</dbReference>
<dbReference type="KEGG" id="pno:SNOG_05642"/>
<reference evidence="2" key="1">
    <citation type="journal article" date="2007" name="Plant Cell">
        <title>Dothideomycete-plant interactions illuminated by genome sequencing and EST analysis of the wheat pathogen Stagonospora nodorum.</title>
        <authorList>
            <person name="Hane J.K."/>
            <person name="Lowe R.G."/>
            <person name="Solomon P.S."/>
            <person name="Tan K.C."/>
            <person name="Schoch C.L."/>
            <person name="Spatafora J.W."/>
            <person name="Crous P.W."/>
            <person name="Kodira C."/>
            <person name="Birren B.W."/>
            <person name="Galagan J.E."/>
            <person name="Torriani S.F."/>
            <person name="McDonald B.A."/>
            <person name="Oliver R.P."/>
        </authorList>
    </citation>
    <scope>NUCLEOTIDE SEQUENCE [LARGE SCALE GENOMIC DNA]</scope>
    <source>
        <strain evidence="2">SN15 / ATCC MYA-4574 / FGSC 10173</strain>
    </source>
</reference>
<dbReference type="GeneID" id="5972917"/>
<gene>
    <name evidence="1" type="ORF">SNOG_05642</name>
</gene>
<dbReference type="RefSeq" id="XP_001796040.1">
    <property type="nucleotide sequence ID" value="XM_001795988.1"/>
</dbReference>
<name>Q0URH2_PHANO</name>
<dbReference type="InParanoid" id="Q0URH2"/>
<dbReference type="AlphaFoldDB" id="Q0URH2"/>
<sequence>MNWPMKVASEDLTHEGRLVMVLVRPTLGPQ</sequence>
<proteinExistence type="predicted"/>
<accession>Q0URH2</accession>
<evidence type="ECO:0000313" key="1">
    <source>
        <dbReference type="EMBL" id="EAT86706.1"/>
    </source>
</evidence>
<protein>
    <submittedName>
        <fullName evidence="1">Uncharacterized protein</fullName>
    </submittedName>
</protein>
<dbReference type="Proteomes" id="UP000001055">
    <property type="component" value="Unassembled WGS sequence"/>
</dbReference>